<feature type="compositionally biased region" description="Basic and acidic residues" evidence="3">
    <location>
        <begin position="920"/>
        <end position="939"/>
    </location>
</feature>
<dbReference type="PANTHER" id="PTHR23348">
    <property type="entry name" value="PERIAXIN/AHNAK"/>
    <property type="match status" value="1"/>
</dbReference>
<accession>A0AAD7SAY8</accession>
<evidence type="ECO:0000313" key="4">
    <source>
        <dbReference type="EMBL" id="KAJ8399205.1"/>
    </source>
</evidence>
<sequence length="1327" mass="143245">MDIEKPEGKFEWSKLKMPDIDFSLPKTKGIEIKQEIPKEKSNIPVPHTDIVLQEPTLELKGPSLEGQAEIPDIEAGAGQHGKFKMPHIKMPSFGFSRSEVSGPKISGDINVPSVDISVTKPDTGIKVPDISADVPSDGVKLPKPDLSVSGETPAVDIKGYSVDVEGPDVDIDMKGKGIEVEGQGSKFKLPKFGISLPKSKGPGVDISASKPDVDISLPEVTVEAQLPGVEVKGPSVEGKVDMPEVDAKEVDLKAKKSRISFPKFGFSKPEVKAPELDVSLPKVDISLTEGSVEVKGPEVDIKAPETEIEIKDKDMDIIGSPTKFKLPTFKFPKFGISAPKVKAEASNVSTDITVPEIETSSKEYKVEVEAPSVEIDGSSIELDKSKGKIELPKIKMPDIDVSLEKAKGSEINLKTHKAEVDVSVSKPEIDIESSSLEGTIKISETETGGKGKFQFPHIKMPSFGMSKPELKDSTISGDKDLRSVSLTKPDTNIKGQDINMDGMSVDVKLPEPELAISGETQLTDIKDPSIDFDGPSFDATMKRAEPEGQGSKFKLPKFGISFSKAKEPGVDISSTKPDVDISLPEVTVEAQLPVVELEGPSVEGKVDIPEVDSKDVDLKMKKSRISFPKFGFSKQDVKAPELDVSLPKVDISLTEGSVEVKGPEVDIKAPETEIEIKDKGMDIVGSPTKFKLPTFKFPKFGTVAPKSKVEDVSADITVPEIEVPSVKAAVDVEAPDFETDVLSIEIDKPEGIVKLPELKADMSATTPHVSTDLSEMEGPALEAKVDISSPEPIKTDVETKGSPSKFKLPTFKMPKFGFSTGKPKTADIDIDTGDTGLKTTEVTLEGATLEIDPTNDGTSDVPGTEKKIELQVDTEGPQKSSKFNLPTIEDVFKGLDIEFHVPTLEEVDEPLASSREDIAHTGAKEQSTHSTTAEKDSKLKYKSNTDPIEIQLSTSHPGAEVSIQAPTITKETETKERSKFKFRFPKLGFTESSEQGGNTESTNVVVEEKEKELEPQEEKETEKIHETATTTDKGTWFKFPKFGSPSKTIKDSDKGTSQPSEAIGKSVEGDIVEEDVSLTSSVRSSDAFADISSTMTSEQVGPSIVSPTKVKVKISEPIAMVGVGEVKVPSNIITSTARTELILLEPHLPEKIDTANVPVSVGATFQFPEELKQEPGGDIHVVTSNIQATPSSEHATVITKFETRSSVQALQGQSLTVKLSSAPWTIEGPGEGLGEGSEEKILVEKHVVKERSVEDKGTVIITQRVTQIVEADSGEPILGDSASAIKKLRDTMHSEKMKFFEDAETSTITVSTHKIETHVLNTSTEKK</sequence>
<dbReference type="Proteomes" id="UP001221898">
    <property type="component" value="Unassembled WGS sequence"/>
</dbReference>
<gene>
    <name evidence="4" type="ORF">AAFF_G00415840</name>
</gene>
<proteinExistence type="predicted"/>
<feature type="region of interest" description="Disordered" evidence="3">
    <location>
        <begin position="920"/>
        <end position="942"/>
    </location>
</feature>
<keyword evidence="2" id="KW-0539">Nucleus</keyword>
<evidence type="ECO:0000256" key="2">
    <source>
        <dbReference type="ARBA" id="ARBA00023242"/>
    </source>
</evidence>
<evidence type="ECO:0000313" key="5">
    <source>
        <dbReference type="Proteomes" id="UP001221898"/>
    </source>
</evidence>
<dbReference type="GO" id="GO:0043484">
    <property type="term" value="P:regulation of RNA splicing"/>
    <property type="evidence" value="ECO:0007669"/>
    <property type="project" value="TreeGrafter"/>
</dbReference>
<comment type="caution">
    <text evidence="4">The sequence shown here is derived from an EMBL/GenBank/DDBJ whole genome shotgun (WGS) entry which is preliminary data.</text>
</comment>
<dbReference type="GO" id="GO:0005634">
    <property type="term" value="C:nucleus"/>
    <property type="evidence" value="ECO:0007669"/>
    <property type="project" value="UniProtKB-SubCell"/>
</dbReference>
<dbReference type="InterPro" id="IPR052082">
    <property type="entry name" value="Myelin_sheath_structural"/>
</dbReference>
<feature type="region of interest" description="Disordered" evidence="3">
    <location>
        <begin position="1044"/>
        <end position="1065"/>
    </location>
</feature>
<reference evidence="4" key="1">
    <citation type="journal article" date="2023" name="Science">
        <title>Genome structures resolve the early diversification of teleost fishes.</title>
        <authorList>
            <person name="Parey E."/>
            <person name="Louis A."/>
            <person name="Montfort J."/>
            <person name="Bouchez O."/>
            <person name="Roques C."/>
            <person name="Iampietro C."/>
            <person name="Lluch J."/>
            <person name="Castinel A."/>
            <person name="Donnadieu C."/>
            <person name="Desvignes T."/>
            <person name="Floi Bucao C."/>
            <person name="Jouanno E."/>
            <person name="Wen M."/>
            <person name="Mejri S."/>
            <person name="Dirks R."/>
            <person name="Jansen H."/>
            <person name="Henkel C."/>
            <person name="Chen W.J."/>
            <person name="Zahm M."/>
            <person name="Cabau C."/>
            <person name="Klopp C."/>
            <person name="Thompson A.W."/>
            <person name="Robinson-Rechavi M."/>
            <person name="Braasch I."/>
            <person name="Lecointre G."/>
            <person name="Bobe J."/>
            <person name="Postlethwait J.H."/>
            <person name="Berthelot C."/>
            <person name="Roest Crollius H."/>
            <person name="Guiguen Y."/>
        </authorList>
    </citation>
    <scope>NUCLEOTIDE SEQUENCE</scope>
    <source>
        <strain evidence="4">NC1722</strain>
    </source>
</reference>
<evidence type="ECO:0000256" key="3">
    <source>
        <dbReference type="SAM" id="MobiDB-lite"/>
    </source>
</evidence>
<name>A0AAD7SAY8_9TELE</name>
<comment type="subcellular location">
    <subcellularLocation>
        <location evidence="1">Nucleus</location>
    </subcellularLocation>
</comment>
<dbReference type="PANTHER" id="PTHR23348:SF42">
    <property type="entry name" value="PERIAXIN"/>
    <property type="match status" value="1"/>
</dbReference>
<feature type="compositionally biased region" description="Basic and acidic residues" evidence="3">
    <location>
        <begin position="1006"/>
        <end position="1026"/>
    </location>
</feature>
<dbReference type="EMBL" id="JAINUG010000085">
    <property type="protein sequence ID" value="KAJ8399205.1"/>
    <property type="molecule type" value="Genomic_DNA"/>
</dbReference>
<dbReference type="GO" id="GO:0005737">
    <property type="term" value="C:cytoplasm"/>
    <property type="evidence" value="ECO:0007669"/>
    <property type="project" value="TreeGrafter"/>
</dbReference>
<protein>
    <submittedName>
        <fullName evidence="4">Uncharacterized protein</fullName>
    </submittedName>
</protein>
<keyword evidence="5" id="KW-1185">Reference proteome</keyword>
<organism evidence="4 5">
    <name type="scientific">Aldrovandia affinis</name>
    <dbReference type="NCBI Taxonomy" id="143900"/>
    <lineage>
        <taxon>Eukaryota</taxon>
        <taxon>Metazoa</taxon>
        <taxon>Chordata</taxon>
        <taxon>Craniata</taxon>
        <taxon>Vertebrata</taxon>
        <taxon>Euteleostomi</taxon>
        <taxon>Actinopterygii</taxon>
        <taxon>Neopterygii</taxon>
        <taxon>Teleostei</taxon>
        <taxon>Notacanthiformes</taxon>
        <taxon>Halosauridae</taxon>
        <taxon>Aldrovandia</taxon>
    </lineage>
</organism>
<feature type="region of interest" description="Disordered" evidence="3">
    <location>
        <begin position="989"/>
        <end position="1027"/>
    </location>
</feature>
<evidence type="ECO:0000256" key="1">
    <source>
        <dbReference type="ARBA" id="ARBA00004123"/>
    </source>
</evidence>
<dbReference type="GO" id="GO:0032287">
    <property type="term" value="P:peripheral nervous system myelin maintenance"/>
    <property type="evidence" value="ECO:0007669"/>
    <property type="project" value="TreeGrafter"/>
</dbReference>